<dbReference type="SUPFAM" id="SSF55729">
    <property type="entry name" value="Acyl-CoA N-acyltransferases (Nat)"/>
    <property type="match status" value="1"/>
</dbReference>
<name>A0A822Y3U7_NELNU</name>
<dbReference type="PANTHER" id="PTHR47025">
    <property type="entry name" value="AUTOIMMUNE REGULATOR"/>
    <property type="match status" value="1"/>
</dbReference>
<dbReference type="PANTHER" id="PTHR47025:SF7">
    <property type="entry name" value="ACYL-COA N-ACYLTRANSFERASE WITH RING_FYVE_PHD-TYPE ZINC FINGER DOMAIN-CONTAINING PROTEIN"/>
    <property type="match status" value="1"/>
</dbReference>
<feature type="domain" description="Increased DNA methylation 1 C-terminal" evidence="1">
    <location>
        <begin position="143"/>
        <end position="239"/>
    </location>
</feature>
<dbReference type="Proteomes" id="UP000607653">
    <property type="component" value="Unassembled WGS sequence"/>
</dbReference>
<comment type="caution">
    <text evidence="2">The sequence shown here is derived from an EMBL/GenBank/DDBJ whole genome shotgun (WGS) entry which is preliminary data.</text>
</comment>
<dbReference type="EMBL" id="DUZY01000002">
    <property type="protein sequence ID" value="DAD25896.1"/>
    <property type="molecule type" value="Genomic_DNA"/>
</dbReference>
<dbReference type="AlphaFoldDB" id="A0A822Y3U7"/>
<dbReference type="InterPro" id="IPR056511">
    <property type="entry name" value="IDM1_C"/>
</dbReference>
<dbReference type="Pfam" id="PF23209">
    <property type="entry name" value="IDM1_C"/>
    <property type="match status" value="1"/>
</dbReference>
<dbReference type="InterPro" id="IPR016181">
    <property type="entry name" value="Acyl_CoA_acyltransferase"/>
</dbReference>
<gene>
    <name evidence="2" type="ORF">HUJ06_027364</name>
</gene>
<keyword evidence="3" id="KW-1185">Reference proteome</keyword>
<reference evidence="2 3" key="1">
    <citation type="journal article" date="2020" name="Mol. Biol. Evol.">
        <title>Distinct Expression and Methylation Patterns for Genes with Different Fates following a Single Whole-Genome Duplication in Flowering Plants.</title>
        <authorList>
            <person name="Shi T."/>
            <person name="Rahmani R.S."/>
            <person name="Gugger P.F."/>
            <person name="Wang M."/>
            <person name="Li H."/>
            <person name="Zhang Y."/>
            <person name="Li Z."/>
            <person name="Wang Q."/>
            <person name="Van de Peer Y."/>
            <person name="Marchal K."/>
            <person name="Chen J."/>
        </authorList>
    </citation>
    <scope>NUCLEOTIDE SEQUENCE [LARGE SCALE GENOMIC DNA]</scope>
    <source>
        <tissue evidence="2">Leaf</tissue>
    </source>
</reference>
<evidence type="ECO:0000313" key="2">
    <source>
        <dbReference type="EMBL" id="DAD25896.1"/>
    </source>
</evidence>
<proteinExistence type="predicted"/>
<evidence type="ECO:0000313" key="3">
    <source>
        <dbReference type="Proteomes" id="UP000607653"/>
    </source>
</evidence>
<protein>
    <recommendedName>
        <fullName evidence="1">Increased DNA methylation 1 C-terminal domain-containing protein</fullName>
    </recommendedName>
</protein>
<evidence type="ECO:0000259" key="1">
    <source>
        <dbReference type="Pfam" id="PF23209"/>
    </source>
</evidence>
<accession>A0A822Y3U7</accession>
<sequence>MIHIAKTIWLGQGLYDNDDNDSLGPMISVCQNLMSGLLYSVTNVRRSSMLVVYEIVDYELPKGKWFCCEDCSRIHSALQNLVLRGAEIIPAPVSHIINKKLEEKGLTDEAGNDVQWQLLSGKVASPDHHPLLSKAAAIFLDCFDPIVMCGRDLVPIMVYGRNLAGQEFGGMYSVVLTVNSIVVSAGILRIFCRVVAELPLVATSRENQGKGYFQALFSCIERLLCSLNVENLVLPASEES</sequence>
<organism evidence="2 3">
    <name type="scientific">Nelumbo nucifera</name>
    <name type="common">Sacred lotus</name>
    <dbReference type="NCBI Taxonomy" id="4432"/>
    <lineage>
        <taxon>Eukaryota</taxon>
        <taxon>Viridiplantae</taxon>
        <taxon>Streptophyta</taxon>
        <taxon>Embryophyta</taxon>
        <taxon>Tracheophyta</taxon>
        <taxon>Spermatophyta</taxon>
        <taxon>Magnoliopsida</taxon>
        <taxon>Proteales</taxon>
        <taxon>Nelumbonaceae</taxon>
        <taxon>Nelumbo</taxon>
    </lineage>
</organism>